<keyword evidence="1" id="KW-0812">Transmembrane</keyword>
<name>A0ABQ7H9B6_DUNSA</name>
<keyword evidence="1" id="KW-1133">Transmembrane helix</keyword>
<evidence type="ECO:0000256" key="1">
    <source>
        <dbReference type="SAM" id="Phobius"/>
    </source>
</evidence>
<dbReference type="Proteomes" id="UP000815325">
    <property type="component" value="Unassembled WGS sequence"/>
</dbReference>
<dbReference type="EMBL" id="MU069442">
    <property type="protein sequence ID" value="KAF5843448.1"/>
    <property type="molecule type" value="Genomic_DNA"/>
</dbReference>
<keyword evidence="2" id="KW-0732">Signal</keyword>
<keyword evidence="1" id="KW-0472">Membrane</keyword>
<reference evidence="3" key="1">
    <citation type="submission" date="2017-08" db="EMBL/GenBank/DDBJ databases">
        <authorList>
            <person name="Polle J.E."/>
            <person name="Barry K."/>
            <person name="Cushman J."/>
            <person name="Schmutz J."/>
            <person name="Tran D."/>
            <person name="Hathwaick L.T."/>
            <person name="Yim W.C."/>
            <person name="Jenkins J."/>
            <person name="Mckie-Krisberg Z.M."/>
            <person name="Prochnik S."/>
            <person name="Lindquist E."/>
            <person name="Dockter R.B."/>
            <person name="Adam C."/>
            <person name="Molina H."/>
            <person name="Bunkerborg J."/>
            <person name="Jin E."/>
            <person name="Buchheim M."/>
            <person name="Magnuson J."/>
        </authorList>
    </citation>
    <scope>NUCLEOTIDE SEQUENCE</scope>
    <source>
        <strain evidence="3">CCAP 19/18</strain>
    </source>
</reference>
<evidence type="ECO:0000256" key="2">
    <source>
        <dbReference type="SAM" id="SignalP"/>
    </source>
</evidence>
<feature type="signal peptide" evidence="2">
    <location>
        <begin position="1"/>
        <end position="21"/>
    </location>
</feature>
<gene>
    <name evidence="3" type="ORF">DUNSADRAFT_15743</name>
</gene>
<feature type="chain" id="PRO_5046104054" evidence="2">
    <location>
        <begin position="22"/>
        <end position="587"/>
    </location>
</feature>
<evidence type="ECO:0000313" key="3">
    <source>
        <dbReference type="EMBL" id="KAF5843448.1"/>
    </source>
</evidence>
<sequence>MFADVLLRGLGILFLGQLASPTILVSTGDDFVSAVRKFGREGGQLELQLDTAAAAISVANATWSVEEQQQGFNGGTLLITAAPSEDGKPGVLDAAMKSGLAPEATEPTVQIWRDIVFINLCSKELDYNPSIDYEGLVANNMYLMPRNMVGSRVQRRDSVVYTTFHEYSGLVYWVTLDTLPFPDLQKLARKVFRVDWESQVDVAHLGVFSMTVDFWSTAGGEDFNVTFRATNNPHDPLEFMLPEFGGSLMPHRLCAADGNSSDQFLPEEMVNPSYPFLWMVDGSAQLRDALRSMSQSKLTDQRFGEEDPVAIATILDDVSVADGGDVLEQIPLQWDVLLNGPPSLRRPVLDFADKEDVLSMDTADLKIFIRNLELRGLKSTAILNEDGTASTQSTSLQLAAIAHRDRQLLHMHGVTLEVAKSDFLRLLSAARRGSQWKSGAPADAHLLEPITVWKPVAFNRSVIEFEEYSGWGIEGKDIRFVSATPVLDSEVLMAPQSQGDKDEVALGVGIGVGVGGGLILIAILIGLAVVRKRRISRMLPGDWQVGDASQFFQMGAGRGPAVQVGQCQCARHAANWIRHSAMRETRD</sequence>
<keyword evidence="4" id="KW-1185">Reference proteome</keyword>
<proteinExistence type="predicted"/>
<evidence type="ECO:0000313" key="4">
    <source>
        <dbReference type="Proteomes" id="UP000815325"/>
    </source>
</evidence>
<accession>A0ABQ7H9B6</accession>
<comment type="caution">
    <text evidence="3">The sequence shown here is derived from an EMBL/GenBank/DDBJ whole genome shotgun (WGS) entry which is preliminary data.</text>
</comment>
<protein>
    <submittedName>
        <fullName evidence="3">Uncharacterized protein</fullName>
    </submittedName>
</protein>
<feature type="transmembrane region" description="Helical" evidence="1">
    <location>
        <begin position="504"/>
        <end position="530"/>
    </location>
</feature>
<organism evidence="3 4">
    <name type="scientific">Dunaliella salina</name>
    <name type="common">Green alga</name>
    <name type="synonym">Protococcus salinus</name>
    <dbReference type="NCBI Taxonomy" id="3046"/>
    <lineage>
        <taxon>Eukaryota</taxon>
        <taxon>Viridiplantae</taxon>
        <taxon>Chlorophyta</taxon>
        <taxon>core chlorophytes</taxon>
        <taxon>Chlorophyceae</taxon>
        <taxon>CS clade</taxon>
        <taxon>Chlamydomonadales</taxon>
        <taxon>Dunaliellaceae</taxon>
        <taxon>Dunaliella</taxon>
    </lineage>
</organism>